<dbReference type="InterPro" id="IPR008254">
    <property type="entry name" value="Flavodoxin/NO_synth"/>
</dbReference>
<protein>
    <recommendedName>
        <fullName evidence="1">assimilatory sulfite reductase (NADPH)</fullName>
        <ecNumber evidence="1">1.8.1.2</ecNumber>
    </recommendedName>
</protein>
<keyword evidence="6 12" id="KW-0274">FAD</keyword>
<dbReference type="InterPro" id="IPR017927">
    <property type="entry name" value="FAD-bd_FR_type"/>
</dbReference>
<keyword evidence="9" id="KW-0560">Oxidoreductase</keyword>
<dbReference type="InterPro" id="IPR017938">
    <property type="entry name" value="Riboflavin_synthase-like_b-brl"/>
</dbReference>
<dbReference type="Gene3D" id="3.40.50.80">
    <property type="entry name" value="Nucleotide-binding domain of ferredoxin-NADP reductase (FNR) module"/>
    <property type="match status" value="1"/>
</dbReference>
<dbReference type="PIRSF" id="PIRSF000207">
    <property type="entry name" value="SiR-FP_CysJ"/>
    <property type="match status" value="1"/>
</dbReference>
<evidence type="ECO:0000256" key="10">
    <source>
        <dbReference type="ARBA" id="ARBA00023192"/>
    </source>
</evidence>
<dbReference type="SUPFAM" id="SSF52343">
    <property type="entry name" value="Ferredoxin reductase-like, C-terminal NADP-linked domain"/>
    <property type="match status" value="1"/>
</dbReference>
<evidence type="ECO:0000256" key="11">
    <source>
        <dbReference type="ARBA" id="ARBA00052219"/>
    </source>
</evidence>
<feature type="compositionally biased region" description="Basic and acidic residues" evidence="13">
    <location>
        <begin position="51"/>
        <end position="67"/>
    </location>
</feature>
<dbReference type="InterPro" id="IPR029039">
    <property type="entry name" value="Flavoprotein-like_sf"/>
</dbReference>
<dbReference type="Gene3D" id="2.40.30.10">
    <property type="entry name" value="Translation factors"/>
    <property type="match status" value="1"/>
</dbReference>
<evidence type="ECO:0000256" key="3">
    <source>
        <dbReference type="ARBA" id="ARBA00022605"/>
    </source>
</evidence>
<evidence type="ECO:0000256" key="12">
    <source>
        <dbReference type="PIRSR" id="PIRSR000207-1"/>
    </source>
</evidence>
<evidence type="ECO:0000259" key="15">
    <source>
        <dbReference type="PROSITE" id="PS51384"/>
    </source>
</evidence>
<keyword evidence="8" id="KW-0249">Electron transport</keyword>
<dbReference type="PANTHER" id="PTHR19384:SF128">
    <property type="entry name" value="NADPH OXIDOREDUCTASE A"/>
    <property type="match status" value="1"/>
</dbReference>
<comment type="cofactor">
    <cofactor evidence="12">
        <name>FAD</name>
        <dbReference type="ChEBI" id="CHEBI:57692"/>
    </cofactor>
    <text evidence="12">Binds 1 FAD per subunit.</text>
</comment>
<dbReference type="InterPro" id="IPR023173">
    <property type="entry name" value="NADPH_Cyt_P450_Rdtase_alpha"/>
</dbReference>
<proteinExistence type="predicted"/>
<dbReference type="SUPFAM" id="SSF63380">
    <property type="entry name" value="Riboflavin synthase domain-like"/>
    <property type="match status" value="1"/>
</dbReference>
<keyword evidence="4" id="KW-0285">Flavoprotein</keyword>
<dbReference type="PROSITE" id="PS51384">
    <property type="entry name" value="FAD_FR"/>
    <property type="match status" value="1"/>
</dbReference>
<gene>
    <name evidence="16" type="ORF">BUZ61_00640</name>
</gene>
<feature type="binding site" evidence="12">
    <location>
        <begin position="455"/>
        <end position="458"/>
    </location>
    <ligand>
        <name>FAD</name>
        <dbReference type="ChEBI" id="CHEBI:57692"/>
    </ligand>
</feature>
<dbReference type="OrthoDB" id="9789468at2"/>
<feature type="binding site" evidence="12">
    <location>
        <begin position="186"/>
        <end position="195"/>
    </location>
    <ligand>
        <name>FMN</name>
        <dbReference type="ChEBI" id="CHEBI:58210"/>
    </ligand>
</feature>
<dbReference type="InterPro" id="IPR001094">
    <property type="entry name" value="Flavdoxin-like"/>
</dbReference>
<comment type="cofactor">
    <cofactor evidence="12">
        <name>FMN</name>
        <dbReference type="ChEBI" id="CHEBI:58210"/>
    </cofactor>
    <text evidence="12">Binds 1 FMN per subunit.</text>
</comment>
<evidence type="ECO:0000256" key="13">
    <source>
        <dbReference type="SAM" id="MobiDB-lite"/>
    </source>
</evidence>
<feature type="binding site" evidence="12">
    <location>
        <begin position="150"/>
        <end position="153"/>
    </location>
    <ligand>
        <name>FMN</name>
        <dbReference type="ChEBI" id="CHEBI:58210"/>
    </ligand>
</feature>
<dbReference type="GO" id="GO:0010181">
    <property type="term" value="F:FMN binding"/>
    <property type="evidence" value="ECO:0007669"/>
    <property type="project" value="InterPro"/>
</dbReference>
<evidence type="ECO:0000256" key="8">
    <source>
        <dbReference type="ARBA" id="ARBA00022982"/>
    </source>
</evidence>
<feature type="region of interest" description="Disordered" evidence="13">
    <location>
        <begin position="38"/>
        <end position="93"/>
    </location>
</feature>
<dbReference type="PROSITE" id="PS50902">
    <property type="entry name" value="FLAVODOXIN_LIKE"/>
    <property type="match status" value="1"/>
</dbReference>
<feature type="domain" description="FAD-binding FR-type" evidence="15">
    <location>
        <begin position="267"/>
        <end position="484"/>
    </location>
</feature>
<dbReference type="Pfam" id="PF00667">
    <property type="entry name" value="FAD_binding_1"/>
    <property type="match status" value="1"/>
</dbReference>
<evidence type="ECO:0000256" key="4">
    <source>
        <dbReference type="ARBA" id="ARBA00022630"/>
    </source>
</evidence>
<evidence type="ECO:0000256" key="2">
    <source>
        <dbReference type="ARBA" id="ARBA00022448"/>
    </source>
</evidence>
<dbReference type="EMBL" id="PZHR01000002">
    <property type="protein sequence ID" value="PTK60827.1"/>
    <property type="molecule type" value="Genomic_DNA"/>
</dbReference>
<accession>A0A2T4SE13</accession>
<keyword evidence="2" id="KW-0813">Transport</keyword>
<feature type="compositionally biased region" description="Polar residues" evidence="13">
    <location>
        <begin position="83"/>
        <end position="92"/>
    </location>
</feature>
<comment type="catalytic activity">
    <reaction evidence="11">
        <text>hydrogen sulfide + 3 NADP(+) + 3 H2O = sulfite + 3 NADPH + 4 H(+)</text>
        <dbReference type="Rhea" id="RHEA:13801"/>
        <dbReference type="ChEBI" id="CHEBI:15377"/>
        <dbReference type="ChEBI" id="CHEBI:15378"/>
        <dbReference type="ChEBI" id="CHEBI:17359"/>
        <dbReference type="ChEBI" id="CHEBI:29919"/>
        <dbReference type="ChEBI" id="CHEBI:57783"/>
        <dbReference type="ChEBI" id="CHEBI:58349"/>
        <dbReference type="EC" id="1.8.1.2"/>
    </reaction>
</comment>
<dbReference type="CDD" id="cd06199">
    <property type="entry name" value="SiR"/>
    <property type="match status" value="1"/>
</dbReference>
<dbReference type="InterPro" id="IPR039261">
    <property type="entry name" value="FNR_nucleotide-bd"/>
</dbReference>
<feature type="binding site" evidence="12">
    <location>
        <begin position="561"/>
        <end position="565"/>
    </location>
    <ligand>
        <name>NADP(+)</name>
        <dbReference type="ChEBI" id="CHEBI:58349"/>
    </ligand>
</feature>
<feature type="binding site" evidence="12">
    <location>
        <begin position="555"/>
        <end position="556"/>
    </location>
    <ligand>
        <name>NADP(+)</name>
        <dbReference type="ChEBI" id="CHEBI:58349"/>
    </ligand>
</feature>
<dbReference type="InterPro" id="IPR001709">
    <property type="entry name" value="Flavoprot_Pyr_Nucl_cyt_Rdtase"/>
</dbReference>
<dbReference type="GO" id="GO:0004783">
    <property type="term" value="F:sulfite reductase (NADPH) activity"/>
    <property type="evidence" value="ECO:0007669"/>
    <property type="project" value="UniProtKB-EC"/>
</dbReference>
<dbReference type="PRINTS" id="PR00371">
    <property type="entry name" value="FPNCR"/>
</dbReference>
<evidence type="ECO:0000256" key="9">
    <source>
        <dbReference type="ARBA" id="ARBA00023002"/>
    </source>
</evidence>
<evidence type="ECO:0000256" key="7">
    <source>
        <dbReference type="ARBA" id="ARBA00022857"/>
    </source>
</evidence>
<evidence type="ECO:0000256" key="6">
    <source>
        <dbReference type="ARBA" id="ARBA00022827"/>
    </source>
</evidence>
<organism evidence="16 17">
    <name type="scientific">Staphylococcus nepalensis</name>
    <dbReference type="NCBI Taxonomy" id="214473"/>
    <lineage>
        <taxon>Bacteria</taxon>
        <taxon>Bacillati</taxon>
        <taxon>Bacillota</taxon>
        <taxon>Bacilli</taxon>
        <taxon>Bacillales</taxon>
        <taxon>Staphylococcaceae</taxon>
        <taxon>Staphylococcus</taxon>
    </lineage>
</organism>
<evidence type="ECO:0000259" key="14">
    <source>
        <dbReference type="PROSITE" id="PS50902"/>
    </source>
</evidence>
<dbReference type="GO" id="GO:0005829">
    <property type="term" value="C:cytosol"/>
    <property type="evidence" value="ECO:0007669"/>
    <property type="project" value="TreeGrafter"/>
</dbReference>
<dbReference type="GO" id="GO:0019344">
    <property type="term" value="P:cysteine biosynthetic process"/>
    <property type="evidence" value="ECO:0007669"/>
    <property type="project" value="UniProtKB-KW"/>
</dbReference>
<reference evidence="16 17" key="1">
    <citation type="journal article" date="2016" name="Front. Microbiol.">
        <title>Comprehensive Phylogenetic Analysis of Bovine Non-aureus Staphylococci Species Based on Whole-Genome Sequencing.</title>
        <authorList>
            <person name="Naushad S."/>
            <person name="Barkema H.W."/>
            <person name="Luby C."/>
            <person name="Condas L.A."/>
            <person name="Nobrega D.B."/>
            <person name="Carson D.A."/>
            <person name="De Buck J."/>
        </authorList>
    </citation>
    <scope>NUCLEOTIDE SEQUENCE [LARGE SCALE GENOMIC DNA]</scope>
    <source>
        <strain evidence="16 17">SNUC 4337</strain>
    </source>
</reference>
<keyword evidence="5 12" id="KW-0288">FMN</keyword>
<dbReference type="Gene3D" id="3.40.50.360">
    <property type="match status" value="1"/>
</dbReference>
<dbReference type="InterPro" id="IPR010199">
    <property type="entry name" value="CysJ"/>
</dbReference>
<evidence type="ECO:0000313" key="16">
    <source>
        <dbReference type="EMBL" id="PTK60827.1"/>
    </source>
</evidence>
<dbReference type="Pfam" id="PF00175">
    <property type="entry name" value="NAD_binding_1"/>
    <property type="match status" value="1"/>
</dbReference>
<feature type="domain" description="Flavodoxin-like" evidence="14">
    <location>
        <begin position="97"/>
        <end position="235"/>
    </location>
</feature>
<evidence type="ECO:0000256" key="1">
    <source>
        <dbReference type="ARBA" id="ARBA00012604"/>
    </source>
</evidence>
<dbReference type="RefSeq" id="WP_107643862.1">
    <property type="nucleotide sequence ID" value="NZ_CARIOE010000003.1"/>
</dbReference>
<dbReference type="AlphaFoldDB" id="A0A2T4SE13"/>
<name>A0A2T4SE13_9STAP</name>
<evidence type="ECO:0000313" key="17">
    <source>
        <dbReference type="Proteomes" id="UP000240400"/>
    </source>
</evidence>
<evidence type="ECO:0000256" key="5">
    <source>
        <dbReference type="ARBA" id="ARBA00022643"/>
    </source>
</evidence>
<dbReference type="InterPro" id="IPR003097">
    <property type="entry name" value="CysJ-like_FAD-binding"/>
</dbReference>
<dbReference type="EC" id="1.8.1.2" evidence="1"/>
<dbReference type="SUPFAM" id="SSF52218">
    <property type="entry name" value="Flavoproteins"/>
    <property type="match status" value="1"/>
</dbReference>
<sequence length="635" mass="72020">MELNRTNSPFDENQLELIKQLMPTLSSDQQSWLSGYLLNTSTGEGDLNQYTDDHAEPSEHLSEKTEPTESTASTETATSEAPQTDTTATSTDEPLEVNILFGTETGNAEEIADEFETKLKEHDITVHTWEMDDFPQEDLTKVNHVFIITSTHGVGEPPINALDFYDFLHSDEAPDLSHLNFSVLALGDQDYPDFCQAGKDFDKILGDLGGNRLADRVECDFDFEETSEQWIIDMLELLTQISSGNQNEEPIDEDVIVEEPQAPYSKTHPFFAEVVENSVLTEPTATREVRHLELSLDGYGESYEPGDSLVIVPKNNPVLVEELIDTLGWDSTTSITIDNSDQTVSLQNALTNEFEISKLTPSILNNAAALFGNPMLNANVQKKEWVQNYIYGRDFIDLIKDFTPVSLTPDMLKDLLRKLPPREYSIASSNQVNPHTVHITVRVVKYEAHHRERQGVCSVQLADRTQTGDKIPVYLKKNPNFKFPYNNHTPVIMIGAGTGIAPYRAFLQEREHLQLRGNQWLIFGNQNYDADFLYRSDLESWLEKGIISKLDLAFSRDTENKIYVQHRIEENGADFYKWLRNGATVYLCGDKDEMAKGVHQSLVNVLVQHGDFTQAQAEDYLTELIKNQRYQRDVY</sequence>
<dbReference type="GO" id="GO:0050660">
    <property type="term" value="F:flavin adenine dinucleotide binding"/>
    <property type="evidence" value="ECO:0007669"/>
    <property type="project" value="InterPro"/>
</dbReference>
<dbReference type="FunFam" id="3.40.50.80:FF:000001">
    <property type="entry name" value="NADPH--cytochrome P450 reductase 1"/>
    <property type="match status" value="1"/>
</dbReference>
<keyword evidence="7 12" id="KW-0521">NADP</keyword>
<dbReference type="PANTHER" id="PTHR19384">
    <property type="entry name" value="NITRIC OXIDE SYNTHASE-RELATED"/>
    <property type="match status" value="1"/>
</dbReference>
<feature type="binding site" evidence="12">
    <location>
        <position position="446"/>
    </location>
    <ligand>
        <name>FAD</name>
        <dbReference type="ChEBI" id="CHEBI:57692"/>
    </ligand>
</feature>
<keyword evidence="3" id="KW-0028">Amino-acid biosynthesis</keyword>
<comment type="caution">
    <text evidence="16">The sequence shown here is derived from an EMBL/GenBank/DDBJ whole genome shotgun (WGS) entry which is preliminary data.</text>
</comment>
<dbReference type="Gene3D" id="1.20.990.10">
    <property type="entry name" value="NADPH-cytochrome p450 Reductase, Chain A, domain 3"/>
    <property type="match status" value="1"/>
</dbReference>
<dbReference type="InterPro" id="IPR001433">
    <property type="entry name" value="OxRdtase_FAD/NAD-bd"/>
</dbReference>
<feature type="compositionally biased region" description="Low complexity" evidence="13">
    <location>
        <begin position="68"/>
        <end position="82"/>
    </location>
</feature>
<feature type="binding site" evidence="12">
    <location>
        <position position="635"/>
    </location>
    <ligand>
        <name>FAD</name>
        <dbReference type="ChEBI" id="CHEBI:57692"/>
    </ligand>
</feature>
<dbReference type="Pfam" id="PF00258">
    <property type="entry name" value="Flavodoxin_1"/>
    <property type="match status" value="1"/>
</dbReference>
<dbReference type="GO" id="GO:0016651">
    <property type="term" value="F:oxidoreductase activity, acting on NAD(P)H"/>
    <property type="evidence" value="ECO:0007669"/>
    <property type="project" value="UniProtKB-ARBA"/>
</dbReference>
<feature type="binding site" evidence="12">
    <location>
        <begin position="422"/>
        <end position="425"/>
    </location>
    <ligand>
        <name>FAD</name>
        <dbReference type="ChEBI" id="CHEBI:57692"/>
    </ligand>
</feature>
<keyword evidence="10" id="KW-0198">Cysteine biosynthesis</keyword>
<dbReference type="Proteomes" id="UP000240400">
    <property type="component" value="Unassembled WGS sequence"/>
</dbReference>
<dbReference type="PRINTS" id="PR00369">
    <property type="entry name" value="FLAVODOXIN"/>
</dbReference>